<name>A0A0F6YR72_9CAUD</name>
<dbReference type="GeneID" id="26639109"/>
<reference evidence="1 2" key="1">
    <citation type="submission" date="2015-04" db="EMBL/GenBank/DDBJ databases">
        <authorList>
            <person name="Hodson T.S."/>
            <person name="Hyde J.R."/>
            <person name="Schouten J.T."/>
            <person name="Crockett J.T."/>
            <person name="Smith T.A."/>
            <person name="Merrill B.D."/>
            <person name="Crook M.B."/>
            <person name="Griffitts J.S."/>
            <person name="Burnett S.H."/>
            <person name="Grose J.H."/>
            <person name="Breakwell D.P."/>
        </authorList>
    </citation>
    <scope>NUCLEOTIDE SEQUENCE [LARGE SCALE GENOMIC DNA]</scope>
</reference>
<organism evidence="1 2">
    <name type="scientific">Sinorhizobium phage phiN3</name>
    <dbReference type="NCBI Taxonomy" id="1647405"/>
    <lineage>
        <taxon>Viruses</taxon>
        <taxon>Duplodnaviria</taxon>
        <taxon>Heunggongvirae</taxon>
        <taxon>Uroviricota</taxon>
        <taxon>Caudoviricetes</taxon>
        <taxon>Emdodecavirus</taxon>
        <taxon>Emdodecavirus N3</taxon>
    </lineage>
</organism>
<dbReference type="EMBL" id="KR052482">
    <property type="protein sequence ID" value="AKF13637.1"/>
    <property type="molecule type" value="Genomic_DNA"/>
</dbReference>
<evidence type="ECO:0000313" key="1">
    <source>
        <dbReference type="EMBL" id="AKF13637.1"/>
    </source>
</evidence>
<protein>
    <submittedName>
        <fullName evidence="1">Uncharacterized protein</fullName>
    </submittedName>
</protein>
<proteinExistence type="predicted"/>
<gene>
    <name evidence="1" type="ORF">PHIN3_374</name>
</gene>
<evidence type="ECO:0000313" key="2">
    <source>
        <dbReference type="Proteomes" id="UP000202958"/>
    </source>
</evidence>
<dbReference type="RefSeq" id="YP_009212614.1">
    <property type="nucleotide sequence ID" value="NC_028945.1"/>
</dbReference>
<accession>A0A0F6YR72</accession>
<dbReference type="Proteomes" id="UP000202958">
    <property type="component" value="Segment"/>
</dbReference>
<sequence>MKYKAGLTSHNLLTYANGEEDGYAEYSYGEHVASCQVDFDTGDYRFRINEYFVSQDYIDGILTGWAMSK</sequence>
<dbReference type="KEGG" id="vg:26639109"/>
<keyword evidence="2" id="KW-1185">Reference proteome</keyword>